<feature type="transmembrane region" description="Helical" evidence="7">
    <location>
        <begin position="575"/>
        <end position="594"/>
    </location>
</feature>
<feature type="transmembrane region" description="Helical" evidence="7">
    <location>
        <begin position="247"/>
        <end position="270"/>
    </location>
</feature>
<reference evidence="8" key="1">
    <citation type="submission" date="2020-03" db="EMBL/GenBank/DDBJ databases">
        <title>Draft Genome Sequence of Cylindrodendrum hubeiense.</title>
        <authorList>
            <person name="Buettner E."/>
            <person name="Kellner H."/>
        </authorList>
    </citation>
    <scope>NUCLEOTIDE SEQUENCE</scope>
    <source>
        <strain evidence="8">IHI 201604</strain>
    </source>
</reference>
<evidence type="ECO:0000256" key="3">
    <source>
        <dbReference type="ARBA" id="ARBA00022989"/>
    </source>
</evidence>
<evidence type="ECO:0000256" key="2">
    <source>
        <dbReference type="ARBA" id="ARBA00022692"/>
    </source>
</evidence>
<feature type="compositionally biased region" description="Basic and acidic residues" evidence="6">
    <location>
        <begin position="82"/>
        <end position="94"/>
    </location>
</feature>
<feature type="compositionally biased region" description="Basic residues" evidence="6">
    <location>
        <begin position="109"/>
        <end position="118"/>
    </location>
</feature>
<dbReference type="Gene3D" id="1.20.1250.20">
    <property type="entry name" value="MFS general substrate transporter like domains"/>
    <property type="match status" value="1"/>
</dbReference>
<feature type="transmembrane region" description="Helical" evidence="7">
    <location>
        <begin position="537"/>
        <end position="563"/>
    </location>
</feature>
<dbReference type="OrthoDB" id="10029326at2759"/>
<dbReference type="GO" id="GO:0016020">
    <property type="term" value="C:membrane"/>
    <property type="evidence" value="ECO:0007669"/>
    <property type="project" value="UniProtKB-SubCell"/>
</dbReference>
<dbReference type="Proteomes" id="UP000722485">
    <property type="component" value="Unassembled WGS sequence"/>
</dbReference>
<evidence type="ECO:0008006" key="10">
    <source>
        <dbReference type="Google" id="ProtNLM"/>
    </source>
</evidence>
<dbReference type="Pfam" id="PF07690">
    <property type="entry name" value="MFS_1"/>
    <property type="match status" value="1"/>
</dbReference>
<name>A0A9P5L8X6_9HYPO</name>
<evidence type="ECO:0000256" key="1">
    <source>
        <dbReference type="ARBA" id="ARBA00004141"/>
    </source>
</evidence>
<feature type="transmembrane region" description="Helical" evidence="7">
    <location>
        <begin position="282"/>
        <end position="303"/>
    </location>
</feature>
<accession>A0A9P5L8X6</accession>
<feature type="transmembrane region" description="Helical" evidence="7">
    <location>
        <begin position="425"/>
        <end position="448"/>
    </location>
</feature>
<comment type="subcellular location">
    <subcellularLocation>
        <location evidence="1">Membrane</location>
        <topology evidence="1">Multi-pass membrane protein</topology>
    </subcellularLocation>
</comment>
<feature type="transmembrane region" description="Helical" evidence="7">
    <location>
        <begin position="223"/>
        <end position="241"/>
    </location>
</feature>
<feature type="transmembrane region" description="Helical" evidence="7">
    <location>
        <begin position="193"/>
        <end position="211"/>
    </location>
</feature>
<organism evidence="8 9">
    <name type="scientific">Cylindrodendrum hubeiense</name>
    <dbReference type="NCBI Taxonomy" id="595255"/>
    <lineage>
        <taxon>Eukaryota</taxon>
        <taxon>Fungi</taxon>
        <taxon>Dikarya</taxon>
        <taxon>Ascomycota</taxon>
        <taxon>Pezizomycotina</taxon>
        <taxon>Sordariomycetes</taxon>
        <taxon>Hypocreomycetidae</taxon>
        <taxon>Hypocreales</taxon>
        <taxon>Nectriaceae</taxon>
        <taxon>Cylindrodendrum</taxon>
    </lineage>
</organism>
<dbReference type="InterPro" id="IPR011701">
    <property type="entry name" value="MFS"/>
</dbReference>
<dbReference type="CDD" id="cd06174">
    <property type="entry name" value="MFS"/>
    <property type="match status" value="1"/>
</dbReference>
<dbReference type="PANTHER" id="PTHR23507">
    <property type="entry name" value="ZGC:174356"/>
    <property type="match status" value="1"/>
</dbReference>
<evidence type="ECO:0000313" key="8">
    <source>
        <dbReference type="EMBL" id="KAF7546294.1"/>
    </source>
</evidence>
<dbReference type="EMBL" id="JAANBB010000219">
    <property type="protein sequence ID" value="KAF7546294.1"/>
    <property type="molecule type" value="Genomic_DNA"/>
</dbReference>
<evidence type="ECO:0000256" key="7">
    <source>
        <dbReference type="SAM" id="Phobius"/>
    </source>
</evidence>
<keyword evidence="4 7" id="KW-0472">Membrane</keyword>
<dbReference type="SUPFAM" id="SSF103473">
    <property type="entry name" value="MFS general substrate transporter"/>
    <property type="match status" value="1"/>
</dbReference>
<dbReference type="PANTHER" id="PTHR23507:SF8">
    <property type="entry name" value="MFS GENERAL SUBSTRATE TRANSPORTER"/>
    <property type="match status" value="1"/>
</dbReference>
<dbReference type="InterPro" id="IPR036259">
    <property type="entry name" value="MFS_trans_sf"/>
</dbReference>
<keyword evidence="2 7" id="KW-0812">Transmembrane</keyword>
<feature type="transmembrane region" description="Helical" evidence="7">
    <location>
        <begin position="309"/>
        <end position="332"/>
    </location>
</feature>
<keyword evidence="9" id="KW-1185">Reference proteome</keyword>
<feature type="region of interest" description="Disordered" evidence="6">
    <location>
        <begin position="66"/>
        <end position="118"/>
    </location>
</feature>
<feature type="transmembrane region" description="Helical" evidence="7">
    <location>
        <begin position="121"/>
        <end position="141"/>
    </location>
</feature>
<sequence>MPKTRNNDLVVEIWRRNGVQVGTAQQKLDVLKREMKNHSGQDLGKIIAEIGLLEFVIKSLLTPAPHSNAAPRGLPRPMEQIAGDRDMSETEHAPGAEGDGVESDGALSPRHHSPRPRRRSAIAPVLGLLLLVNLSMSLYQLPLNRVIERRLCREYYASTDPRVIGPNGSVDEDLCKIDAVQTSLGWIQGVMDTIWIGGDFVMTIPLSFLAEKWGRRMVLRLNLISRVFMLSWAIVVGYFDQLLPTKAIIVGPTLSVLGGDCVFNSITYALASDLTDDHVLRAIYFGYMSSISYVVALLGPALASATMTALLWLPFWLGIMLLLLAVPAILMLPQSPQSLDNEHAPDEEQREPLLSSPLIKAQDSQPSLIRSTVQRFRILHTIITSHPWNFSLLLISFFLTSLASSDTKLLVQYISKRYHWTFASAGYLLSGKAIVNFTLLTIVIPKFLQSRRVIRGPVSRTETADSANVRYANVCLAVSVLGALGIAVAAEIWMLIPSLLLYALGSALPIFTLSLLKSPAVSPPHGKDHDDATNPDTHIFSIVMLVKTVGSLLGAPTMAALWVRGIGIGGLALGMPYFVSSACYAAALGVFSGIKVE</sequence>
<evidence type="ECO:0000256" key="4">
    <source>
        <dbReference type="ARBA" id="ARBA00023136"/>
    </source>
</evidence>
<dbReference type="GO" id="GO:0022857">
    <property type="term" value="F:transmembrane transporter activity"/>
    <property type="evidence" value="ECO:0007669"/>
    <property type="project" value="InterPro"/>
</dbReference>
<evidence type="ECO:0000313" key="9">
    <source>
        <dbReference type="Proteomes" id="UP000722485"/>
    </source>
</evidence>
<evidence type="ECO:0000256" key="5">
    <source>
        <dbReference type="ARBA" id="ARBA00023180"/>
    </source>
</evidence>
<feature type="transmembrane region" description="Helical" evidence="7">
    <location>
        <begin position="469"/>
        <end position="493"/>
    </location>
</feature>
<keyword evidence="3 7" id="KW-1133">Transmembrane helix</keyword>
<evidence type="ECO:0000256" key="6">
    <source>
        <dbReference type="SAM" id="MobiDB-lite"/>
    </source>
</evidence>
<proteinExistence type="predicted"/>
<keyword evidence="5" id="KW-0325">Glycoprotein</keyword>
<gene>
    <name evidence="8" type="ORF">G7Z17_g8544</name>
</gene>
<comment type="caution">
    <text evidence="8">The sequence shown here is derived from an EMBL/GenBank/DDBJ whole genome shotgun (WGS) entry which is preliminary data.</text>
</comment>
<feature type="transmembrane region" description="Helical" evidence="7">
    <location>
        <begin position="387"/>
        <end position="405"/>
    </location>
</feature>
<dbReference type="AlphaFoldDB" id="A0A9P5L8X6"/>
<protein>
    <recommendedName>
        <fullName evidence="10">Major facilitator superfamily transporter</fullName>
    </recommendedName>
</protein>